<keyword evidence="1" id="KW-0175">Coiled coil</keyword>
<name>A0A3P6P358_9BILA</name>
<gene>
    <name evidence="2" type="ORF">GPUH_LOCUS1670</name>
</gene>
<sequence length="260" mass="30500">MLKRSAEDERIRATNVETELARANEMLEKVNEQLRESRNTVERLLMELDESKRKEENERTIREQHESTIKNLKENLEETEKQLAELDCVRIERDRLVAELSMVKEDCEKAVQLSKQDCEQQLENIKKQAEQEALEMRKQCEMNEQTAKAELLSQMDEMSLQVAKKDQEIEQQKMNISSLERKLLVEEQNEKIISDLRATLQTATSERESKTNVCTELENRLKTMSSSEQKLKKQLELHAQEISSLQNEISELKAKNDHLQ</sequence>
<evidence type="ECO:0000256" key="1">
    <source>
        <dbReference type="SAM" id="Coils"/>
    </source>
</evidence>
<feature type="non-terminal residue" evidence="2">
    <location>
        <position position="260"/>
    </location>
</feature>
<organism evidence="2 3">
    <name type="scientific">Gongylonema pulchrum</name>
    <dbReference type="NCBI Taxonomy" id="637853"/>
    <lineage>
        <taxon>Eukaryota</taxon>
        <taxon>Metazoa</taxon>
        <taxon>Ecdysozoa</taxon>
        <taxon>Nematoda</taxon>
        <taxon>Chromadorea</taxon>
        <taxon>Rhabditida</taxon>
        <taxon>Spirurina</taxon>
        <taxon>Spiruromorpha</taxon>
        <taxon>Spiruroidea</taxon>
        <taxon>Gongylonematidae</taxon>
        <taxon>Gongylonema</taxon>
    </lineage>
</organism>
<dbReference type="OrthoDB" id="5322683at2759"/>
<accession>A0A3P6P358</accession>
<dbReference type="EMBL" id="UYRT01002139">
    <property type="protein sequence ID" value="VDK30669.1"/>
    <property type="molecule type" value="Genomic_DNA"/>
</dbReference>
<protein>
    <submittedName>
        <fullName evidence="2">Uncharacterized protein</fullName>
    </submittedName>
</protein>
<reference evidence="2 3" key="1">
    <citation type="submission" date="2018-11" db="EMBL/GenBank/DDBJ databases">
        <authorList>
            <consortium name="Pathogen Informatics"/>
        </authorList>
    </citation>
    <scope>NUCLEOTIDE SEQUENCE [LARGE SCALE GENOMIC DNA]</scope>
</reference>
<proteinExistence type="predicted"/>
<evidence type="ECO:0000313" key="3">
    <source>
        <dbReference type="Proteomes" id="UP000271098"/>
    </source>
</evidence>
<feature type="coiled-coil region" evidence="1">
    <location>
        <begin position="6"/>
        <end position="255"/>
    </location>
</feature>
<dbReference type="AlphaFoldDB" id="A0A3P6P358"/>
<dbReference type="Proteomes" id="UP000271098">
    <property type="component" value="Unassembled WGS sequence"/>
</dbReference>
<keyword evidence="3" id="KW-1185">Reference proteome</keyword>
<evidence type="ECO:0000313" key="2">
    <source>
        <dbReference type="EMBL" id="VDK30669.1"/>
    </source>
</evidence>